<dbReference type="EMBL" id="CP073100">
    <property type="protein sequence ID" value="QUE52846.1"/>
    <property type="molecule type" value="Genomic_DNA"/>
</dbReference>
<evidence type="ECO:0000256" key="7">
    <source>
        <dbReference type="ARBA" id="ARBA00023326"/>
    </source>
</evidence>
<dbReference type="InterPro" id="IPR008928">
    <property type="entry name" value="6-hairpin_glycosidase_sf"/>
</dbReference>
<keyword evidence="9" id="KW-1185">Reference proteome</keyword>
<name>A0A975J2K1_9BACT</name>
<evidence type="ECO:0000256" key="6">
    <source>
        <dbReference type="ARBA" id="ARBA00023295"/>
    </source>
</evidence>
<dbReference type="Proteomes" id="UP000676169">
    <property type="component" value="Chromosome"/>
</dbReference>
<dbReference type="InterPro" id="IPR002037">
    <property type="entry name" value="Glyco_hydro_8"/>
</dbReference>
<keyword evidence="5" id="KW-0136">Cellulose degradation</keyword>
<comment type="catalytic activity">
    <reaction evidence="1">
        <text>Endohydrolysis of (1-&gt;4)-beta-D-glucosidic linkages in cellulose, lichenin and cereal beta-D-glucans.</text>
        <dbReference type="EC" id="3.2.1.4"/>
    </reaction>
</comment>
<reference evidence="8" key="1">
    <citation type="submission" date="2021-04" db="EMBL/GenBank/DDBJ databases">
        <title>Luteolibacter sp. 32A isolated from the skin of an Anderson's salamander (Ambystoma andersonii).</title>
        <authorList>
            <person name="Spergser J."/>
            <person name="Busse H.-J."/>
        </authorList>
    </citation>
    <scope>NUCLEOTIDE SEQUENCE</scope>
    <source>
        <strain evidence="8">32A</strain>
    </source>
</reference>
<evidence type="ECO:0000256" key="4">
    <source>
        <dbReference type="ARBA" id="ARBA00022801"/>
    </source>
</evidence>
<evidence type="ECO:0000256" key="3">
    <source>
        <dbReference type="ARBA" id="ARBA00012601"/>
    </source>
</evidence>
<dbReference type="SUPFAM" id="SSF48208">
    <property type="entry name" value="Six-hairpin glycosidases"/>
    <property type="match status" value="1"/>
</dbReference>
<dbReference type="Pfam" id="PF01270">
    <property type="entry name" value="Glyco_hydro_8"/>
    <property type="match status" value="1"/>
</dbReference>
<keyword evidence="7" id="KW-0624">Polysaccharide degradation</keyword>
<evidence type="ECO:0000256" key="2">
    <source>
        <dbReference type="ARBA" id="ARBA00009209"/>
    </source>
</evidence>
<dbReference type="PRINTS" id="PR00735">
    <property type="entry name" value="GLHYDRLASE8"/>
</dbReference>
<keyword evidence="7" id="KW-0119">Carbohydrate metabolism</keyword>
<accession>A0A975J2K1</accession>
<proteinExistence type="inferred from homology"/>
<dbReference type="KEGG" id="lamb:KBB96_08110"/>
<protein>
    <recommendedName>
        <fullName evidence="3">cellulase</fullName>
        <ecNumber evidence="3">3.2.1.4</ecNumber>
    </recommendedName>
</protein>
<dbReference type="AlphaFoldDB" id="A0A975J2K1"/>
<evidence type="ECO:0000256" key="1">
    <source>
        <dbReference type="ARBA" id="ARBA00000966"/>
    </source>
</evidence>
<dbReference type="EC" id="3.2.1.4" evidence="3"/>
<evidence type="ECO:0000313" key="8">
    <source>
        <dbReference type="EMBL" id="QUE52846.1"/>
    </source>
</evidence>
<keyword evidence="6" id="KW-0326">Glycosidase</keyword>
<sequence>MIRPSGFTQEQQDADVRAAYDAWKKDYVKEAGKDPTTGRTLYRVAFGKTPPKSGVTVSEGQGYGMVIVAIMAGHDPEARALFDGLYLFAKAHPDKKTPGLMQWRVPLEAADHGGGTSAFDGDADIAQGLILAHAQWGGGGVVPYKEAAKEVIAAQLKGCVGPQSRLPLLGNWVKADDKKFNQYTPRSSDLLPSHFRTWAKFSGDPVWNTVADNCSAVVDALQKNYSPESGLLPDFIIDAKPPSAAKPAGPKFLEGENDGAYFYNAGRDPWRIGTDALLNGNAASTAQARKMAAWVRRATGGDAAKIKAGYKLDGKPVEGSDYSSIFFVSPFGVAAMLDQENQKLLDSIYGKSRKSRQEYYEDSVNLLCLLVMTGNYWEM</sequence>
<comment type="similarity">
    <text evidence="2">Belongs to the glycosyl hydrolase 8 (cellulase D) family.</text>
</comment>
<dbReference type="Gene3D" id="1.50.10.10">
    <property type="match status" value="1"/>
</dbReference>
<dbReference type="GO" id="GO:0030245">
    <property type="term" value="P:cellulose catabolic process"/>
    <property type="evidence" value="ECO:0007669"/>
    <property type="project" value="UniProtKB-KW"/>
</dbReference>
<dbReference type="InterPro" id="IPR012341">
    <property type="entry name" value="6hp_glycosidase-like_sf"/>
</dbReference>
<dbReference type="GO" id="GO:0008810">
    <property type="term" value="F:cellulase activity"/>
    <property type="evidence" value="ECO:0007669"/>
    <property type="project" value="UniProtKB-EC"/>
</dbReference>
<keyword evidence="4" id="KW-0378">Hydrolase</keyword>
<evidence type="ECO:0000256" key="5">
    <source>
        <dbReference type="ARBA" id="ARBA00023001"/>
    </source>
</evidence>
<organism evidence="8 9">
    <name type="scientific">Luteolibacter ambystomatis</name>
    <dbReference type="NCBI Taxonomy" id="2824561"/>
    <lineage>
        <taxon>Bacteria</taxon>
        <taxon>Pseudomonadati</taxon>
        <taxon>Verrucomicrobiota</taxon>
        <taxon>Verrucomicrobiia</taxon>
        <taxon>Verrucomicrobiales</taxon>
        <taxon>Verrucomicrobiaceae</taxon>
        <taxon>Luteolibacter</taxon>
    </lineage>
</organism>
<gene>
    <name evidence="8" type="ORF">KBB96_08110</name>
</gene>
<dbReference type="RefSeq" id="WP_211634190.1">
    <property type="nucleotide sequence ID" value="NZ_CP073100.1"/>
</dbReference>
<evidence type="ECO:0000313" key="9">
    <source>
        <dbReference type="Proteomes" id="UP000676169"/>
    </source>
</evidence>